<feature type="transmembrane region" description="Helical" evidence="9">
    <location>
        <begin position="375"/>
        <end position="399"/>
    </location>
</feature>
<keyword evidence="11" id="KW-1185">Reference proteome</keyword>
<keyword evidence="3 9" id="KW-0813">Transport</keyword>
<dbReference type="InterPro" id="IPR004685">
    <property type="entry name" value="Brnchd-chn_aa_trnsp_Livcs"/>
</dbReference>
<evidence type="ECO:0000256" key="3">
    <source>
        <dbReference type="ARBA" id="ARBA00022448"/>
    </source>
</evidence>
<comment type="subcellular location">
    <subcellularLocation>
        <location evidence="1 9">Cell membrane</location>
        <topology evidence="1 9">Multi-pass membrane protein</topology>
    </subcellularLocation>
</comment>
<keyword evidence="6 9" id="KW-0029">Amino-acid transport</keyword>
<feature type="transmembrane region" description="Helical" evidence="9">
    <location>
        <begin position="78"/>
        <end position="100"/>
    </location>
</feature>
<reference evidence="10 11" key="1">
    <citation type="journal article" date="1979" name="Int. J. Syst. Evol. Microbiol.">
        <title>Bacillus globisporus subsp. marinus subsp. nov.</title>
        <authorList>
            <person name="Liu H."/>
        </authorList>
    </citation>
    <scope>NUCLEOTIDE SEQUENCE [LARGE SCALE GENOMIC DNA]</scope>
    <source>
        <strain evidence="10 11">DSM 1297</strain>
    </source>
</reference>
<accession>A0ABV3Q030</accession>
<dbReference type="PANTHER" id="PTHR30588">
    <property type="entry name" value="BRANCHED-CHAIN AMINO ACID TRANSPORT SYSTEM 2 CARRIER PROTEIN"/>
    <property type="match status" value="1"/>
</dbReference>
<feature type="transmembrane region" description="Helical" evidence="9">
    <location>
        <begin position="230"/>
        <end position="251"/>
    </location>
</feature>
<keyword evidence="5 9" id="KW-0812">Transmembrane</keyword>
<dbReference type="Proteomes" id="UP001556040">
    <property type="component" value="Unassembled WGS sequence"/>
</dbReference>
<gene>
    <name evidence="10" type="primary">brnQ</name>
    <name evidence="10" type="ORF">AB1471_02600</name>
</gene>
<dbReference type="EMBL" id="JBFMIA010000001">
    <property type="protein sequence ID" value="MEW9500687.1"/>
    <property type="molecule type" value="Genomic_DNA"/>
</dbReference>
<evidence type="ECO:0000256" key="2">
    <source>
        <dbReference type="ARBA" id="ARBA00008540"/>
    </source>
</evidence>
<evidence type="ECO:0000313" key="11">
    <source>
        <dbReference type="Proteomes" id="UP001556040"/>
    </source>
</evidence>
<name>A0ABV3Q030_9BACL</name>
<feature type="transmembrane region" description="Helical" evidence="9">
    <location>
        <begin position="318"/>
        <end position="339"/>
    </location>
</feature>
<evidence type="ECO:0000256" key="1">
    <source>
        <dbReference type="ARBA" id="ARBA00004651"/>
    </source>
</evidence>
<feature type="transmembrane region" description="Helical" evidence="9">
    <location>
        <begin position="345"/>
        <end position="363"/>
    </location>
</feature>
<feature type="transmembrane region" description="Helical" evidence="9">
    <location>
        <begin position="42"/>
        <end position="66"/>
    </location>
</feature>
<keyword evidence="8 9" id="KW-0472">Membrane</keyword>
<dbReference type="PANTHER" id="PTHR30588:SF8">
    <property type="entry name" value="BRANCHED-CHAIN AMINO ACID PERMEASE BRAB"/>
    <property type="match status" value="1"/>
</dbReference>
<feature type="transmembrane region" description="Helical" evidence="9">
    <location>
        <begin position="155"/>
        <end position="178"/>
    </location>
</feature>
<feature type="transmembrane region" description="Helical" evidence="9">
    <location>
        <begin position="198"/>
        <end position="218"/>
    </location>
</feature>
<evidence type="ECO:0000256" key="6">
    <source>
        <dbReference type="ARBA" id="ARBA00022970"/>
    </source>
</evidence>
<evidence type="ECO:0000256" key="9">
    <source>
        <dbReference type="RuleBase" id="RU362122"/>
    </source>
</evidence>
<feature type="transmembrane region" description="Helical" evidence="9">
    <location>
        <begin position="120"/>
        <end position="143"/>
    </location>
</feature>
<evidence type="ECO:0000256" key="7">
    <source>
        <dbReference type="ARBA" id="ARBA00022989"/>
    </source>
</evidence>
<proteinExistence type="inferred from homology"/>
<comment type="function">
    <text evidence="9">Component of the transport system for branched-chain amino acids.</text>
</comment>
<dbReference type="NCBIfam" id="TIGR00796">
    <property type="entry name" value="livcs"/>
    <property type="match status" value="1"/>
</dbReference>
<comment type="caution">
    <text evidence="10">The sequence shown here is derived from an EMBL/GenBank/DDBJ whole genome shotgun (WGS) entry which is preliminary data.</text>
</comment>
<comment type="similarity">
    <text evidence="2 9">Belongs to the branched chain amino acid transporter family.</text>
</comment>
<evidence type="ECO:0000256" key="8">
    <source>
        <dbReference type="ARBA" id="ARBA00023136"/>
    </source>
</evidence>
<feature type="transmembrane region" description="Helical" evidence="9">
    <location>
        <begin position="7"/>
        <end position="30"/>
    </location>
</feature>
<evidence type="ECO:0000256" key="5">
    <source>
        <dbReference type="ARBA" id="ARBA00022692"/>
    </source>
</evidence>
<sequence>MKSNTLSFGSIFTIGLMLFALFLGAGNMIFPPLLGQQAGEQVGIAILGFLFTGVGLPLLGVIAIAYTGGNPQQLASRVHPIFGIIFTITLYLALGPFFGIPRTATVSYEIGVLPFLPDGLISSGLPLLLFSVVFFTLTALLSLNPSQLVNRIGKFLTPALIVILTTLIAGAFITPMGSPGEPTEAYASSAFFTGFIEGYLTLDAIAALAFAIVVITAIKEKNVTDRSAIVRVTIYAGLIAATGLALVYLALSHIGATSISAIGEQANGGALLSAVASYLYGSSGAVILGLAIAAACLTTSIGLVSATSTYFSRLIPSVSYRSFVFIFSGFSMVVANVGLTQLISFSLPVLVMIYPMAIVLIFLSFIDPLFNGFRAVYIGTIIPTFIIGVCDGLSAAGFLGNGIASALAFLPLMEQGVGWIVPAIVGGFIGFAIAHILRHSARTSTTHI</sequence>
<protein>
    <recommendedName>
        <fullName evidence="9">Branched-chain amino acid transport system carrier protein</fullName>
    </recommendedName>
</protein>
<feature type="transmembrane region" description="Helical" evidence="9">
    <location>
        <begin position="285"/>
        <end position="306"/>
    </location>
</feature>
<dbReference type="RefSeq" id="WP_367778004.1">
    <property type="nucleotide sequence ID" value="NZ_JBFMIA010000001.1"/>
</dbReference>
<feature type="transmembrane region" description="Helical" evidence="9">
    <location>
        <begin position="419"/>
        <end position="437"/>
    </location>
</feature>
<keyword evidence="7 9" id="KW-1133">Transmembrane helix</keyword>
<evidence type="ECO:0000256" key="4">
    <source>
        <dbReference type="ARBA" id="ARBA00022475"/>
    </source>
</evidence>
<organism evidence="10 11">
    <name type="scientific">Jeotgalibacillus marinus</name>
    <dbReference type="NCBI Taxonomy" id="86667"/>
    <lineage>
        <taxon>Bacteria</taxon>
        <taxon>Bacillati</taxon>
        <taxon>Bacillota</taxon>
        <taxon>Bacilli</taxon>
        <taxon>Bacillales</taxon>
        <taxon>Caryophanaceae</taxon>
        <taxon>Jeotgalibacillus</taxon>
    </lineage>
</organism>
<evidence type="ECO:0000313" key="10">
    <source>
        <dbReference type="EMBL" id="MEW9500687.1"/>
    </source>
</evidence>
<dbReference type="Pfam" id="PF05525">
    <property type="entry name" value="Branch_AA_trans"/>
    <property type="match status" value="1"/>
</dbReference>
<keyword evidence="4" id="KW-1003">Cell membrane</keyword>